<keyword evidence="4" id="KW-0274">FAD</keyword>
<comment type="cofactor">
    <cofactor evidence="1">
        <name>FAD</name>
        <dbReference type="ChEBI" id="CHEBI:57692"/>
    </cofactor>
</comment>
<evidence type="ECO:0000256" key="2">
    <source>
        <dbReference type="ARBA" id="ARBA00008000"/>
    </source>
</evidence>
<evidence type="ECO:0000256" key="5">
    <source>
        <dbReference type="ARBA" id="ARBA00023002"/>
    </source>
</evidence>
<dbReference type="InterPro" id="IPR016169">
    <property type="entry name" value="FAD-bd_PCMH_sub2"/>
</dbReference>
<reference evidence="7 8" key="1">
    <citation type="submission" date="2018-05" db="EMBL/GenBank/DDBJ databases">
        <title>Genomic Encyclopedia of Type Strains, Phase IV (KMG-IV): sequencing the most valuable type-strain genomes for metagenomic binning, comparative biology and taxonomic classification.</title>
        <authorList>
            <person name="Goeker M."/>
        </authorList>
    </citation>
    <scope>NUCLEOTIDE SEQUENCE [LARGE SCALE GENOMIC DNA]</scope>
    <source>
        <strain evidence="7 8">DSM 45480</strain>
    </source>
</reference>
<dbReference type="GO" id="GO:0071949">
    <property type="term" value="F:FAD binding"/>
    <property type="evidence" value="ECO:0007669"/>
    <property type="project" value="InterPro"/>
</dbReference>
<dbReference type="SUPFAM" id="SSF55103">
    <property type="entry name" value="FAD-linked oxidases, C-terminal domain"/>
    <property type="match status" value="1"/>
</dbReference>
<dbReference type="Gene3D" id="3.30.465.10">
    <property type="match status" value="1"/>
</dbReference>
<gene>
    <name evidence="7" type="ORF">C8D88_101496</name>
</gene>
<dbReference type="InterPro" id="IPR016164">
    <property type="entry name" value="FAD-linked_Oxase-like_C"/>
</dbReference>
<dbReference type="InterPro" id="IPR004113">
    <property type="entry name" value="FAD-bd_oxidored_4_C"/>
</dbReference>
<accession>A0A316ICK4</accession>
<dbReference type="InterPro" id="IPR006094">
    <property type="entry name" value="Oxid_FAD_bind_N"/>
</dbReference>
<name>A0A316ICK4_9PSEU</name>
<dbReference type="InterPro" id="IPR036318">
    <property type="entry name" value="FAD-bd_PCMH-like_sf"/>
</dbReference>
<evidence type="ECO:0000256" key="3">
    <source>
        <dbReference type="ARBA" id="ARBA00022630"/>
    </source>
</evidence>
<dbReference type="Pfam" id="PF01565">
    <property type="entry name" value="FAD_binding_4"/>
    <property type="match status" value="1"/>
</dbReference>
<feature type="domain" description="FAD-binding PCMH-type" evidence="6">
    <location>
        <begin position="66"/>
        <end position="245"/>
    </location>
</feature>
<dbReference type="SUPFAM" id="SSF56176">
    <property type="entry name" value="FAD-binding/transporter-associated domain-like"/>
    <property type="match status" value="1"/>
</dbReference>
<evidence type="ECO:0000313" key="8">
    <source>
        <dbReference type="Proteomes" id="UP000246005"/>
    </source>
</evidence>
<keyword evidence="3" id="KW-0285">Flavoprotein</keyword>
<dbReference type="InterPro" id="IPR051914">
    <property type="entry name" value="FAD-linked_OxidoTrans_Type4"/>
</dbReference>
<dbReference type="PANTHER" id="PTHR42934">
    <property type="entry name" value="GLYCOLATE OXIDASE SUBUNIT GLCD"/>
    <property type="match status" value="1"/>
</dbReference>
<protein>
    <submittedName>
        <fullName evidence="7">Glycolate oxidase</fullName>
    </submittedName>
</protein>
<evidence type="ECO:0000259" key="6">
    <source>
        <dbReference type="PROSITE" id="PS51387"/>
    </source>
</evidence>
<evidence type="ECO:0000313" key="7">
    <source>
        <dbReference type="EMBL" id="PWK90480.1"/>
    </source>
</evidence>
<dbReference type="FunFam" id="1.10.45.10:FF:000001">
    <property type="entry name" value="D-lactate dehydrogenase mitochondrial"/>
    <property type="match status" value="1"/>
</dbReference>
<dbReference type="InterPro" id="IPR016171">
    <property type="entry name" value="Vanillyl_alc_oxidase_C-sub2"/>
</dbReference>
<dbReference type="Gene3D" id="3.30.70.2740">
    <property type="match status" value="1"/>
</dbReference>
<comment type="caution">
    <text evidence="7">The sequence shown here is derived from an EMBL/GenBank/DDBJ whole genome shotgun (WGS) entry which is preliminary data.</text>
</comment>
<dbReference type="InterPro" id="IPR016166">
    <property type="entry name" value="FAD-bd_PCMH"/>
</dbReference>
<sequence length="488" mass="51939">MWVEHTRSPREPPSVEILRVNQPNRTSVWDMETLLAELRSALGDSGVLTDADVTASYQRDMMPLAPHGSPLAVVFPLNTEQVQAVVRACARHRVPIVPRGAGSGLSGAANAVDGCVVLVTTKMDAIVEIDADNRLAVVEPGVINLDLRGAVEKHGLFYPPDPSSYDWCTIGGNLSTNAGGLCCVKYGVTTDSVLGLEVVLADGEVLRTGRRTVKGVAGYDLTKLFIGSEGTLGVITRATLALKPLPQAPATLVAAFSSTATAGAAVSRIVREGLVPSLMEIMDRTSIEAVEQYLKTELGAGPGCAALLICQSDAGGEQARHELQQIETICAEADLVYATHDVNEGRDLLTARRAVLTALEVYGSWLTDDVCVPRTRIAELIQGCEDVSKEVDLKIAVVGHAGDGNMHPTIVYDPTDADQFARAQKAFDDILAIGLALGGTVTGEHGIGKIKREWLAKEIGPVGLRVHRDIKRALDPENLFNPGSMFSL</sequence>
<proteinExistence type="inferred from homology"/>
<dbReference type="EMBL" id="QGHB01000001">
    <property type="protein sequence ID" value="PWK90480.1"/>
    <property type="molecule type" value="Genomic_DNA"/>
</dbReference>
<evidence type="ECO:0000256" key="1">
    <source>
        <dbReference type="ARBA" id="ARBA00001974"/>
    </source>
</evidence>
<dbReference type="FunFam" id="3.30.70.2740:FF:000001">
    <property type="entry name" value="D-lactate dehydrogenase mitochondrial"/>
    <property type="match status" value="1"/>
</dbReference>
<dbReference type="GO" id="GO:0016491">
    <property type="term" value="F:oxidoreductase activity"/>
    <property type="evidence" value="ECO:0007669"/>
    <property type="project" value="UniProtKB-KW"/>
</dbReference>
<comment type="similarity">
    <text evidence="2">Belongs to the FAD-binding oxidoreductase/transferase type 4 family.</text>
</comment>
<dbReference type="AlphaFoldDB" id="A0A316ICK4"/>
<dbReference type="PROSITE" id="PS51387">
    <property type="entry name" value="FAD_PCMH"/>
    <property type="match status" value="1"/>
</dbReference>
<dbReference type="Pfam" id="PF02913">
    <property type="entry name" value="FAD-oxidase_C"/>
    <property type="match status" value="1"/>
</dbReference>
<dbReference type="Proteomes" id="UP000246005">
    <property type="component" value="Unassembled WGS sequence"/>
</dbReference>
<evidence type="ECO:0000256" key="4">
    <source>
        <dbReference type="ARBA" id="ARBA00022827"/>
    </source>
</evidence>
<dbReference type="Gene3D" id="1.10.45.10">
    <property type="entry name" value="Vanillyl-alcohol Oxidase, Chain A, domain 4"/>
    <property type="match status" value="1"/>
</dbReference>
<dbReference type="PANTHER" id="PTHR42934:SF2">
    <property type="entry name" value="GLYCOLATE OXIDASE SUBUNIT GLCD"/>
    <property type="match status" value="1"/>
</dbReference>
<organism evidence="7 8">
    <name type="scientific">Lentzea atacamensis</name>
    <dbReference type="NCBI Taxonomy" id="531938"/>
    <lineage>
        <taxon>Bacteria</taxon>
        <taxon>Bacillati</taxon>
        <taxon>Actinomycetota</taxon>
        <taxon>Actinomycetes</taxon>
        <taxon>Pseudonocardiales</taxon>
        <taxon>Pseudonocardiaceae</taxon>
        <taxon>Lentzea</taxon>
    </lineage>
</organism>
<keyword evidence="5" id="KW-0560">Oxidoreductase</keyword>